<name>A0A975UBT4_9VIBR</name>
<dbReference type="InterPro" id="IPR002933">
    <property type="entry name" value="Peptidase_M20"/>
</dbReference>
<dbReference type="AlphaFoldDB" id="A0A975UBT4"/>
<dbReference type="Proteomes" id="UP000694232">
    <property type="component" value="Chromosome 1"/>
</dbReference>
<evidence type="ECO:0000313" key="3">
    <source>
        <dbReference type="Proteomes" id="UP000694232"/>
    </source>
</evidence>
<evidence type="ECO:0008006" key="4">
    <source>
        <dbReference type="Google" id="ProtNLM"/>
    </source>
</evidence>
<proteinExistence type="predicted"/>
<keyword evidence="1" id="KW-0378">Hydrolase</keyword>
<keyword evidence="3" id="KW-1185">Reference proteome</keyword>
<dbReference type="KEGG" id="vos:KNV97_11615"/>
<organism evidence="2 3">
    <name type="scientific">Vibrio ostreae</name>
    <dbReference type="NCBI Taxonomy" id="2841925"/>
    <lineage>
        <taxon>Bacteria</taxon>
        <taxon>Pseudomonadati</taxon>
        <taxon>Pseudomonadota</taxon>
        <taxon>Gammaproteobacteria</taxon>
        <taxon>Vibrionales</taxon>
        <taxon>Vibrionaceae</taxon>
        <taxon>Vibrio</taxon>
    </lineage>
</organism>
<accession>A0A975UBT4</accession>
<evidence type="ECO:0000256" key="1">
    <source>
        <dbReference type="ARBA" id="ARBA00022801"/>
    </source>
</evidence>
<dbReference type="GO" id="GO:0016787">
    <property type="term" value="F:hydrolase activity"/>
    <property type="evidence" value="ECO:0007669"/>
    <property type="project" value="InterPro"/>
</dbReference>
<protein>
    <recommendedName>
        <fullName evidence="4">M20/M25/M40 family metallo-hydrolase</fullName>
    </recommendedName>
</protein>
<dbReference type="RefSeq" id="WP_218563172.1">
    <property type="nucleotide sequence ID" value="NZ_CP076643.1"/>
</dbReference>
<reference evidence="2" key="1">
    <citation type="submission" date="2021-06" db="EMBL/GenBank/DDBJ databases">
        <title>Vibrio nov. sp., novel gut bacterium isolated from Yellow Sea oyster.</title>
        <authorList>
            <person name="Muhammad N."/>
            <person name="Nguyen T.H."/>
            <person name="Lee Y.-J."/>
            <person name="Ko J."/>
            <person name="Kim S.-G."/>
        </authorList>
    </citation>
    <scope>NUCLEOTIDE SEQUENCE</scope>
    <source>
        <strain evidence="2">OG9-811</strain>
    </source>
</reference>
<dbReference type="Pfam" id="PF01546">
    <property type="entry name" value="Peptidase_M20"/>
    <property type="match status" value="1"/>
</dbReference>
<dbReference type="EMBL" id="CP076643">
    <property type="protein sequence ID" value="QXO18863.1"/>
    <property type="molecule type" value="Genomic_DNA"/>
</dbReference>
<sequence length="91" mass="9505">MGSVLPAKTCNSIFLNPLLALYKQQAAKIGLSVDGEFTGGCSDAGWTSAMGIPTLCATGPVGAYAHTERETCFIDTFAERATVVARCCLTL</sequence>
<evidence type="ECO:0000313" key="2">
    <source>
        <dbReference type="EMBL" id="QXO18863.1"/>
    </source>
</evidence>
<gene>
    <name evidence="2" type="ORF">KNV97_11615</name>
</gene>